<evidence type="ECO:0000313" key="1">
    <source>
        <dbReference type="EMBL" id="CAF1688983.1"/>
    </source>
</evidence>
<accession>A0A816HP43</accession>
<reference evidence="1" key="1">
    <citation type="submission" date="2021-02" db="EMBL/GenBank/DDBJ databases">
        <authorList>
            <person name="Nowell W R."/>
        </authorList>
    </citation>
    <scope>NUCLEOTIDE SEQUENCE</scope>
</reference>
<organism evidence="1 2">
    <name type="scientific">Adineta ricciae</name>
    <name type="common">Rotifer</name>
    <dbReference type="NCBI Taxonomy" id="249248"/>
    <lineage>
        <taxon>Eukaryota</taxon>
        <taxon>Metazoa</taxon>
        <taxon>Spiralia</taxon>
        <taxon>Gnathifera</taxon>
        <taxon>Rotifera</taxon>
        <taxon>Eurotatoria</taxon>
        <taxon>Bdelloidea</taxon>
        <taxon>Adinetida</taxon>
        <taxon>Adinetidae</taxon>
        <taxon>Adineta</taxon>
    </lineage>
</organism>
<comment type="caution">
    <text evidence="1">The sequence shown here is derived from an EMBL/GenBank/DDBJ whole genome shotgun (WGS) entry which is preliminary data.</text>
</comment>
<dbReference type="AlphaFoldDB" id="A0A816HP43"/>
<evidence type="ECO:0000313" key="2">
    <source>
        <dbReference type="Proteomes" id="UP000663828"/>
    </source>
</evidence>
<gene>
    <name evidence="1" type="ORF">XAT740_LOCUS63097</name>
</gene>
<protein>
    <submittedName>
        <fullName evidence="1">Uncharacterized protein</fullName>
    </submittedName>
</protein>
<keyword evidence="2" id="KW-1185">Reference proteome</keyword>
<proteinExistence type="predicted"/>
<feature type="non-terminal residue" evidence="1">
    <location>
        <position position="1"/>
    </location>
</feature>
<name>A0A816HP43_ADIRI</name>
<dbReference type="Proteomes" id="UP000663828">
    <property type="component" value="Unassembled WGS sequence"/>
</dbReference>
<sequence length="149" mass="16397">LKEAKAEMQNHSPTKIMNTDQVGLEEELHCIRTLSCQGGKLTMAAVKFKNAITHSYTLQPMINQAGEVVGPIYLCFKESGGRISKNVRAKMFQPRNVVITCSKSGKLTKSLVHYCSDMILSPNAPKKCLLLSDAWPTQSAVEVYKKAPG</sequence>
<dbReference type="EMBL" id="CAJNOR010018810">
    <property type="protein sequence ID" value="CAF1688983.1"/>
    <property type="molecule type" value="Genomic_DNA"/>
</dbReference>